<evidence type="ECO:0000259" key="1">
    <source>
        <dbReference type="Pfam" id="PF12697"/>
    </source>
</evidence>
<dbReference type="Proteomes" id="UP000672602">
    <property type="component" value="Unassembled WGS sequence"/>
</dbReference>
<dbReference type="EMBL" id="JAGMWN010000001">
    <property type="protein sequence ID" value="MBP5855925.1"/>
    <property type="molecule type" value="Genomic_DNA"/>
</dbReference>
<name>A0A8J7RWY6_9PROT</name>
<dbReference type="RefSeq" id="WP_210680489.1">
    <property type="nucleotide sequence ID" value="NZ_JAGMWN010000001.1"/>
</dbReference>
<dbReference type="GO" id="GO:0016020">
    <property type="term" value="C:membrane"/>
    <property type="evidence" value="ECO:0007669"/>
    <property type="project" value="TreeGrafter"/>
</dbReference>
<dbReference type="AlphaFoldDB" id="A0A8J7RWY6"/>
<accession>A0A8J7RWY6</accession>
<dbReference type="PANTHER" id="PTHR43798">
    <property type="entry name" value="MONOACYLGLYCEROL LIPASE"/>
    <property type="match status" value="1"/>
</dbReference>
<keyword evidence="3" id="KW-1185">Reference proteome</keyword>
<comment type="caution">
    <text evidence="2">The sequence shown here is derived from an EMBL/GenBank/DDBJ whole genome shotgun (WGS) entry which is preliminary data.</text>
</comment>
<dbReference type="PANTHER" id="PTHR43798:SF33">
    <property type="entry name" value="HYDROLASE, PUTATIVE (AFU_ORTHOLOGUE AFUA_2G14860)-RELATED"/>
    <property type="match status" value="1"/>
</dbReference>
<dbReference type="Gene3D" id="3.40.50.1820">
    <property type="entry name" value="alpha/beta hydrolase"/>
    <property type="match status" value="1"/>
</dbReference>
<sequence length="317" mass="33554">MTACDSQCIKRLARTVRAADGRVLFAWDYPAAPGKDAVSRQARLTVLCLAGIARHSADFDDLARHLAGRGHRVVAPDYRGRGRSARDPNPANYRPETYLEDIRHCLIALRTGPVVVVGSSMGGLLAMGMGAAMPMMLRGAVLNDIGPDIGGGGLGRIVGYLGAGRHYADWDAAVAALQGLMPTLNPGPHGAATGTKAGPADWRRVAEATFTQGADGRLHPAWDPAIAEPLRGGASIPDLWPYFRSLRAKPVLAIRGGRSDILSADGLDRMAAAHPRLRTLTLPGKGHTPTLDEPESLEAIDGFLDDIECGDRPVDNG</sequence>
<organism evidence="2 3">
    <name type="scientific">Marivibrio halodurans</name>
    <dbReference type="NCBI Taxonomy" id="2039722"/>
    <lineage>
        <taxon>Bacteria</taxon>
        <taxon>Pseudomonadati</taxon>
        <taxon>Pseudomonadota</taxon>
        <taxon>Alphaproteobacteria</taxon>
        <taxon>Rhodospirillales</taxon>
        <taxon>Rhodospirillaceae</taxon>
        <taxon>Marivibrio</taxon>
    </lineage>
</organism>
<evidence type="ECO:0000313" key="2">
    <source>
        <dbReference type="EMBL" id="MBP5855925.1"/>
    </source>
</evidence>
<proteinExistence type="predicted"/>
<dbReference type="InterPro" id="IPR000073">
    <property type="entry name" value="AB_hydrolase_1"/>
</dbReference>
<dbReference type="Pfam" id="PF12697">
    <property type="entry name" value="Abhydrolase_6"/>
    <property type="match status" value="1"/>
</dbReference>
<dbReference type="PRINTS" id="PR00111">
    <property type="entry name" value="ABHYDROLASE"/>
</dbReference>
<dbReference type="GO" id="GO:0016787">
    <property type="term" value="F:hydrolase activity"/>
    <property type="evidence" value="ECO:0007669"/>
    <property type="project" value="UniProtKB-KW"/>
</dbReference>
<dbReference type="InterPro" id="IPR050266">
    <property type="entry name" value="AB_hydrolase_sf"/>
</dbReference>
<protein>
    <submittedName>
        <fullName evidence="2">Alpha/beta hydrolase</fullName>
    </submittedName>
</protein>
<reference evidence="2" key="1">
    <citation type="submission" date="2021-04" db="EMBL/GenBank/DDBJ databases">
        <authorList>
            <person name="Zhang D.-C."/>
        </authorList>
    </citation>
    <scope>NUCLEOTIDE SEQUENCE</scope>
    <source>
        <strain evidence="2">CGMCC 1.15697</strain>
    </source>
</reference>
<dbReference type="SUPFAM" id="SSF53474">
    <property type="entry name" value="alpha/beta-Hydrolases"/>
    <property type="match status" value="1"/>
</dbReference>
<evidence type="ECO:0000313" key="3">
    <source>
        <dbReference type="Proteomes" id="UP000672602"/>
    </source>
</evidence>
<gene>
    <name evidence="2" type="ORF">KAJ83_02825</name>
</gene>
<dbReference type="InterPro" id="IPR029058">
    <property type="entry name" value="AB_hydrolase_fold"/>
</dbReference>
<feature type="domain" description="AB hydrolase-1" evidence="1">
    <location>
        <begin position="46"/>
        <end position="296"/>
    </location>
</feature>
<keyword evidence="2" id="KW-0378">Hydrolase</keyword>